<dbReference type="EMBL" id="JAWDGP010001078">
    <property type="protein sequence ID" value="KAK3795074.1"/>
    <property type="molecule type" value="Genomic_DNA"/>
</dbReference>
<feature type="region of interest" description="Disordered" evidence="1">
    <location>
        <begin position="163"/>
        <end position="187"/>
    </location>
</feature>
<dbReference type="AlphaFoldDB" id="A0AAE1E5E8"/>
<evidence type="ECO:0000256" key="1">
    <source>
        <dbReference type="SAM" id="MobiDB-lite"/>
    </source>
</evidence>
<accession>A0AAE1E5E8</accession>
<dbReference type="Proteomes" id="UP001283361">
    <property type="component" value="Unassembled WGS sequence"/>
</dbReference>
<name>A0AAE1E5E8_9GAST</name>
<gene>
    <name evidence="2" type="ORF">RRG08_028276</name>
</gene>
<organism evidence="2 3">
    <name type="scientific">Elysia crispata</name>
    <name type="common">lettuce slug</name>
    <dbReference type="NCBI Taxonomy" id="231223"/>
    <lineage>
        <taxon>Eukaryota</taxon>
        <taxon>Metazoa</taxon>
        <taxon>Spiralia</taxon>
        <taxon>Lophotrochozoa</taxon>
        <taxon>Mollusca</taxon>
        <taxon>Gastropoda</taxon>
        <taxon>Heterobranchia</taxon>
        <taxon>Euthyneura</taxon>
        <taxon>Panpulmonata</taxon>
        <taxon>Sacoglossa</taxon>
        <taxon>Placobranchoidea</taxon>
        <taxon>Plakobranchidae</taxon>
        <taxon>Elysia</taxon>
    </lineage>
</organism>
<sequence length="250" mass="28003">MARVGAPAEAARPFARLTNGDKSGRQCARRIRCQASRDISERPWVPCLPSVTSPIYTYSIGLQLVRSKNPETCPESSLIVATGKSYLDRTRMLIRPDMCPRFLGLLLQNLSTDHEVVTLAGGHSHFTLTCLRPRRRLVQVCGALPVIVSGEVNWKKEISMDREEHEKSETHYTPKSTQQMENWKRKKKKCSSPSYLAVGLPAAAQSLSAGKSLDQEDEKDVHEESEKGAERGVEDSAQRDVENERNRTVE</sequence>
<feature type="compositionally biased region" description="Basic and acidic residues" evidence="1">
    <location>
        <begin position="163"/>
        <end position="172"/>
    </location>
</feature>
<evidence type="ECO:0000313" key="2">
    <source>
        <dbReference type="EMBL" id="KAK3795074.1"/>
    </source>
</evidence>
<protein>
    <submittedName>
        <fullName evidence="2">Uncharacterized protein</fullName>
    </submittedName>
</protein>
<proteinExistence type="predicted"/>
<reference evidence="2" key="1">
    <citation type="journal article" date="2023" name="G3 (Bethesda)">
        <title>A reference genome for the long-term kleptoplast-retaining sea slug Elysia crispata morphotype clarki.</title>
        <authorList>
            <person name="Eastman K.E."/>
            <person name="Pendleton A.L."/>
            <person name="Shaikh M.A."/>
            <person name="Suttiyut T."/>
            <person name="Ogas R."/>
            <person name="Tomko P."/>
            <person name="Gavelis G."/>
            <person name="Widhalm J.R."/>
            <person name="Wisecaver J.H."/>
        </authorList>
    </citation>
    <scope>NUCLEOTIDE SEQUENCE</scope>
    <source>
        <strain evidence="2">ECLA1</strain>
    </source>
</reference>
<feature type="compositionally biased region" description="Basic and acidic residues" evidence="1">
    <location>
        <begin position="219"/>
        <end position="250"/>
    </location>
</feature>
<comment type="caution">
    <text evidence="2">The sequence shown here is derived from an EMBL/GenBank/DDBJ whole genome shotgun (WGS) entry which is preliminary data.</text>
</comment>
<evidence type="ECO:0000313" key="3">
    <source>
        <dbReference type="Proteomes" id="UP001283361"/>
    </source>
</evidence>
<feature type="region of interest" description="Disordered" evidence="1">
    <location>
        <begin position="206"/>
        <end position="250"/>
    </location>
</feature>
<keyword evidence="3" id="KW-1185">Reference proteome</keyword>